<protein>
    <recommendedName>
        <fullName evidence="3">Flagellar hook-associated protein 2 C-terminal domain-containing protein</fullName>
    </recommendedName>
</protein>
<evidence type="ECO:0000256" key="1">
    <source>
        <dbReference type="SAM" id="MobiDB-lite"/>
    </source>
</evidence>
<dbReference type="AlphaFoldDB" id="A0A1J5QPY0"/>
<feature type="compositionally biased region" description="Polar residues" evidence="1">
    <location>
        <begin position="191"/>
        <end position="216"/>
    </location>
</feature>
<proteinExistence type="predicted"/>
<reference evidence="2" key="1">
    <citation type="submission" date="2016-10" db="EMBL/GenBank/DDBJ databases">
        <title>Sequence of Gallionella enrichment culture.</title>
        <authorList>
            <person name="Poehlein A."/>
            <person name="Muehling M."/>
            <person name="Daniel R."/>
        </authorList>
    </citation>
    <scope>NUCLEOTIDE SEQUENCE</scope>
</reference>
<gene>
    <name evidence="2" type="ORF">GALL_324870</name>
</gene>
<comment type="caution">
    <text evidence="2">The sequence shown here is derived from an EMBL/GenBank/DDBJ whole genome shotgun (WGS) entry which is preliminary data.</text>
</comment>
<evidence type="ECO:0008006" key="3">
    <source>
        <dbReference type="Google" id="ProtNLM"/>
    </source>
</evidence>
<evidence type="ECO:0000313" key="2">
    <source>
        <dbReference type="EMBL" id="OIQ85681.1"/>
    </source>
</evidence>
<dbReference type="EMBL" id="MLJW01000529">
    <property type="protein sequence ID" value="OIQ85681.1"/>
    <property type="molecule type" value="Genomic_DNA"/>
</dbReference>
<name>A0A1J5QPY0_9ZZZZ</name>
<organism evidence="2">
    <name type="scientific">mine drainage metagenome</name>
    <dbReference type="NCBI Taxonomy" id="410659"/>
    <lineage>
        <taxon>unclassified sequences</taxon>
        <taxon>metagenomes</taxon>
        <taxon>ecological metagenomes</taxon>
    </lineage>
</organism>
<sequence>MVVSGISQSFAAVGAYHNSQAQASDAQSNPLATLQHKDAGAPAQLSAAGRIQSSLANLQSNAQALSTISQSTAPGELATLVNGVVQSFNNLNRTVSDVSSQPSGASGGNAQPVQALNAINQALAGADDASVGALQRLGLVRQSDGSLSTNRIALDRSFQANPSGTSTTLARAAGRIDHAVNQQLAAGGSAGTKSRVSGTQATPAESTCSSDQAQQNKQMQMEKQRIQQQYLAAQLANTGGYAARNAVTTYFNVATL</sequence>
<feature type="region of interest" description="Disordered" evidence="1">
    <location>
        <begin position="185"/>
        <end position="217"/>
    </location>
</feature>
<accession>A0A1J5QPY0</accession>